<keyword evidence="3" id="KW-1185">Reference proteome</keyword>
<keyword evidence="1" id="KW-1133">Transmembrane helix</keyword>
<sequence>MSDNAAQEKFGNWLQPASPGLYGLSLPALVVSAAGLVFSLLFMMKGLYLVALIVLLVTALIVLLGMVKFSGRTIIGKITDSLSLATRKSSGSAFYVTGALSTLPPEDAERLPGALLDVETISGTDGLGRKYSLLHHKAVNQLAAVFGCSPDGASMQEQSMVNAQVSKYGSWLSSLSVEEGLTGATVVVDSASESSAGTCAAIRDDVAPGGPAFAKEVLDHAVGTLPARSAVLNVYATMVWDAATLGATDKDVSSAVAEVAARLPGQSEMLRDAGAGAPEPLVEEELAHVAQLAYQPMRDQEMALDALQGRLAVKDWQHAGPGFFDDSQGRVVFHDGVASMTLMMTVPPGAHITSRSFDRIFGPNAKFLRKRVALFYRPVDPGSGARIVDKLVKTADWKISTRKGRPTSWDRAAKAVAEKTEEELAQGARLSLFSMMVTVTFAPDQKSYRDALNQVKSLMNQLIMPYRFVEHAGSAAFHTTLPFGVLPWRYSTTPLWIGSGTK</sequence>
<proteinExistence type="predicted"/>
<dbReference type="OrthoDB" id="4505949at2"/>
<reference evidence="2 3" key="1">
    <citation type="submission" date="2018-11" db="EMBL/GenBank/DDBJ databases">
        <authorList>
            <person name="Criscuolo A."/>
        </authorList>
    </citation>
    <scope>NUCLEOTIDE SEQUENCE [LARGE SCALE GENOMIC DNA]</scope>
    <source>
        <strain evidence="2">AT11b</strain>
    </source>
</reference>
<dbReference type="Proteomes" id="UP000280861">
    <property type="component" value="Unassembled WGS sequence"/>
</dbReference>
<dbReference type="AlphaFoldDB" id="A0A3P5XEV3"/>
<evidence type="ECO:0000313" key="2">
    <source>
        <dbReference type="EMBL" id="VDC33342.1"/>
    </source>
</evidence>
<dbReference type="EMBL" id="UXAU01000047">
    <property type="protein sequence ID" value="VDC33342.1"/>
    <property type="molecule type" value="Genomic_DNA"/>
</dbReference>
<protein>
    <submittedName>
        <fullName evidence="2">Uncharacterized protein</fullName>
    </submittedName>
</protein>
<dbReference type="InterPro" id="IPR049978">
    <property type="entry name" value="SCO6880-like"/>
</dbReference>
<gene>
    <name evidence="2" type="ORF">PSET11_03322</name>
</gene>
<keyword evidence="1" id="KW-0812">Transmembrane</keyword>
<feature type="transmembrane region" description="Helical" evidence="1">
    <location>
        <begin position="21"/>
        <end position="41"/>
    </location>
</feature>
<feature type="transmembrane region" description="Helical" evidence="1">
    <location>
        <begin position="47"/>
        <end position="67"/>
    </location>
</feature>
<dbReference type="RefSeq" id="WP_124093373.1">
    <property type="nucleotide sequence ID" value="NZ_CBCRYA010000038.1"/>
</dbReference>
<organism evidence="2 3">
    <name type="scientific">Arthrobacter ulcerisalmonis</name>
    <dbReference type="NCBI Taxonomy" id="2483813"/>
    <lineage>
        <taxon>Bacteria</taxon>
        <taxon>Bacillati</taxon>
        <taxon>Actinomycetota</taxon>
        <taxon>Actinomycetes</taxon>
        <taxon>Micrococcales</taxon>
        <taxon>Micrococcaceae</taxon>
        <taxon>Arthrobacter</taxon>
    </lineage>
</organism>
<evidence type="ECO:0000256" key="1">
    <source>
        <dbReference type="SAM" id="Phobius"/>
    </source>
</evidence>
<accession>A0A3P5XEV3</accession>
<name>A0A3P5XEV3_9MICC</name>
<keyword evidence="1" id="KW-0472">Membrane</keyword>
<evidence type="ECO:0000313" key="3">
    <source>
        <dbReference type="Proteomes" id="UP000280861"/>
    </source>
</evidence>
<dbReference type="NCBIfam" id="NF042935">
    <property type="entry name" value="SCO6880_fam"/>
    <property type="match status" value="1"/>
</dbReference>